<dbReference type="OrthoDB" id="3296823at2"/>
<reference evidence="2 3" key="1">
    <citation type="submission" date="2012-02" db="EMBL/GenBank/DDBJ databases">
        <title>Complete genome sequence of Actinoplanes missouriensis 431 (= NBRC 102363).</title>
        <authorList>
            <person name="Ohnishi Y."/>
            <person name="Ishikawa J."/>
            <person name="Sekine M."/>
            <person name="Hosoyama A."/>
            <person name="Harada T."/>
            <person name="Narita H."/>
            <person name="Hata T."/>
            <person name="Konno Y."/>
            <person name="Tutikane K."/>
            <person name="Fujita N."/>
            <person name="Horinouchi S."/>
            <person name="Hayakawa M."/>
        </authorList>
    </citation>
    <scope>NUCLEOTIDE SEQUENCE [LARGE SCALE GENOMIC DNA]</scope>
    <source>
        <strain evidence="3">ATCC 14538 / DSM 43046 / CBS 188.64 / JCM 3121 / NBRC 102363 / NCIMB 12654 / NRRL B-3342 / UNCC 431</strain>
    </source>
</reference>
<dbReference type="RefSeq" id="WP_014441855.1">
    <property type="nucleotide sequence ID" value="NC_017093.1"/>
</dbReference>
<evidence type="ECO:0008006" key="4">
    <source>
        <dbReference type="Google" id="ProtNLM"/>
    </source>
</evidence>
<sequence>MFADESSTTLVVDLGAAGPGAVTVTWNGVRQAARIEPVLSPQLAVTFVVDASAAGAAALPGWLSADARFALGLPAGARAAVVADRAPAAVVAAPQDGPSGIVRALGTIRAGGERDTQRSLSLALTQFPDAGNGHHVVLLCTDGMDAGELPAESVAARFREAGAILVVVGRGAYWAAATAGTGGFLAPAGDPGVAPALDQVEEVLAGRYLVRFPTPSGAGDVVVTVDGGPVVYRGSAFVESPEPGTRWWWSALPVAAVMIAAMLVGRLRRRSIAADPVNPAAAVSPAAVPPAAVPPVAGASAVGLAAVASMRPAPRGRAPVIPRASRRPGGVGFEDEE</sequence>
<accession>I0H1S1</accession>
<gene>
    <name evidence="2" type="ordered locus">AMIS_17380</name>
</gene>
<organism evidence="2 3">
    <name type="scientific">Actinoplanes missouriensis (strain ATCC 14538 / DSM 43046 / CBS 188.64 / JCM 3121 / NBRC 102363 / NCIMB 12654 / NRRL B-3342 / UNCC 431)</name>
    <dbReference type="NCBI Taxonomy" id="512565"/>
    <lineage>
        <taxon>Bacteria</taxon>
        <taxon>Bacillati</taxon>
        <taxon>Actinomycetota</taxon>
        <taxon>Actinomycetes</taxon>
        <taxon>Micromonosporales</taxon>
        <taxon>Micromonosporaceae</taxon>
        <taxon>Actinoplanes</taxon>
    </lineage>
</organism>
<dbReference type="Proteomes" id="UP000007882">
    <property type="component" value="Chromosome"/>
</dbReference>
<keyword evidence="3" id="KW-1185">Reference proteome</keyword>
<dbReference type="PATRIC" id="fig|512565.3.peg.1750"/>
<dbReference type="Gene3D" id="3.40.50.410">
    <property type="entry name" value="von Willebrand factor, type A domain"/>
    <property type="match status" value="1"/>
</dbReference>
<name>I0H1S1_ACTM4</name>
<dbReference type="EMBL" id="AP012319">
    <property type="protein sequence ID" value="BAL86958.1"/>
    <property type="molecule type" value="Genomic_DNA"/>
</dbReference>
<dbReference type="KEGG" id="ams:AMIS_17380"/>
<dbReference type="InterPro" id="IPR036465">
    <property type="entry name" value="vWFA_dom_sf"/>
</dbReference>
<dbReference type="SUPFAM" id="SSF53300">
    <property type="entry name" value="vWA-like"/>
    <property type="match status" value="1"/>
</dbReference>
<dbReference type="AlphaFoldDB" id="I0H1S1"/>
<dbReference type="HOGENOM" id="CLU_822922_0_0_11"/>
<evidence type="ECO:0000313" key="3">
    <source>
        <dbReference type="Proteomes" id="UP000007882"/>
    </source>
</evidence>
<evidence type="ECO:0000256" key="1">
    <source>
        <dbReference type="SAM" id="MobiDB-lite"/>
    </source>
</evidence>
<evidence type="ECO:0000313" key="2">
    <source>
        <dbReference type="EMBL" id="BAL86958.1"/>
    </source>
</evidence>
<proteinExistence type="predicted"/>
<protein>
    <recommendedName>
        <fullName evidence="4">VWFA domain-containing protein</fullName>
    </recommendedName>
</protein>
<feature type="region of interest" description="Disordered" evidence="1">
    <location>
        <begin position="311"/>
        <end position="337"/>
    </location>
</feature>